<gene>
    <name evidence="2" type="ORF">DI556_01690</name>
</gene>
<evidence type="ECO:0000313" key="2">
    <source>
        <dbReference type="EMBL" id="PZQ52397.1"/>
    </source>
</evidence>
<dbReference type="InterPro" id="IPR002654">
    <property type="entry name" value="Glyco_trans_25"/>
</dbReference>
<proteinExistence type="predicted"/>
<reference evidence="2 3" key="1">
    <citation type="submission" date="2017-08" db="EMBL/GenBank/DDBJ databases">
        <title>Infants hospitalized years apart are colonized by the same room-sourced microbial strains.</title>
        <authorList>
            <person name="Brooks B."/>
            <person name="Olm M.R."/>
            <person name="Firek B.A."/>
            <person name="Baker R."/>
            <person name="Thomas B.C."/>
            <person name="Morowitz M.J."/>
            <person name="Banfield J.F."/>
        </authorList>
    </citation>
    <scope>NUCLEOTIDE SEQUENCE [LARGE SCALE GENOMIC DNA]</scope>
    <source>
        <strain evidence="2">S2_005_002_R2_34</strain>
    </source>
</reference>
<evidence type="ECO:0000259" key="1">
    <source>
        <dbReference type="Pfam" id="PF01755"/>
    </source>
</evidence>
<dbReference type="GO" id="GO:0016740">
    <property type="term" value="F:transferase activity"/>
    <property type="evidence" value="ECO:0007669"/>
    <property type="project" value="UniProtKB-KW"/>
</dbReference>
<organism evidence="2 3">
    <name type="scientific">Rhodovulum sulfidophilum</name>
    <name type="common">Rhodobacter sulfidophilus</name>
    <dbReference type="NCBI Taxonomy" id="35806"/>
    <lineage>
        <taxon>Bacteria</taxon>
        <taxon>Pseudomonadati</taxon>
        <taxon>Pseudomonadota</taxon>
        <taxon>Alphaproteobacteria</taxon>
        <taxon>Rhodobacterales</taxon>
        <taxon>Paracoccaceae</taxon>
        <taxon>Rhodovulum</taxon>
    </lineage>
</organism>
<name>A0A2W5Q4W6_RHOSU</name>
<dbReference type="EMBL" id="QFPW01000001">
    <property type="protein sequence ID" value="PZQ52397.1"/>
    <property type="molecule type" value="Genomic_DNA"/>
</dbReference>
<sequence length="267" mass="29651">MRRLYINLDRSPDRRDFMEAQARRLGVAMERLAAVDGRAISEEEYARLCPEGRGRRLARGELACFLSHVAAWRLIAEGDAPYGAVFEDDVYVSDALAPLLTDTGWIPAGADVVKLTGNPHRFTLAAAPTAEVGSRSVHRMLTPTIDSGGYLVSATHARRLCDALSVHTLPIDRHLMNPTPGTALYQLAPAAAVQSKFADFTFLDEPKGKSLIQTEKPRRARRTIAATIRGELRNLRAKVLRPLFLPVRQVFTPKSRRVMITAVPFRR</sequence>
<accession>A0A2W5Q4W6</accession>
<dbReference type="CDD" id="cd06532">
    <property type="entry name" value="Glyco_transf_25"/>
    <property type="match status" value="1"/>
</dbReference>
<comment type="caution">
    <text evidence="2">The sequence shown here is derived from an EMBL/GenBank/DDBJ whole genome shotgun (WGS) entry which is preliminary data.</text>
</comment>
<evidence type="ECO:0000313" key="3">
    <source>
        <dbReference type="Proteomes" id="UP000249185"/>
    </source>
</evidence>
<dbReference type="Proteomes" id="UP000249185">
    <property type="component" value="Unassembled WGS sequence"/>
</dbReference>
<feature type="domain" description="Glycosyl transferase family 25" evidence="1">
    <location>
        <begin position="4"/>
        <end position="173"/>
    </location>
</feature>
<protein>
    <submittedName>
        <fullName evidence="2">Glycosyl transferase</fullName>
    </submittedName>
</protein>
<dbReference type="AlphaFoldDB" id="A0A2W5Q4W6"/>
<dbReference type="Pfam" id="PF01755">
    <property type="entry name" value="Glyco_transf_25"/>
    <property type="match status" value="1"/>
</dbReference>
<keyword evidence="2" id="KW-0808">Transferase</keyword>